<dbReference type="Proteomes" id="UP000604825">
    <property type="component" value="Unassembled WGS sequence"/>
</dbReference>
<feature type="compositionally biased region" description="Gly residues" evidence="1">
    <location>
        <begin position="1"/>
        <end position="12"/>
    </location>
</feature>
<reference evidence="3" key="1">
    <citation type="submission" date="2020-10" db="EMBL/GenBank/DDBJ databases">
        <authorList>
            <person name="Han B."/>
            <person name="Lu T."/>
            <person name="Zhao Q."/>
            <person name="Huang X."/>
            <person name="Zhao Y."/>
        </authorList>
    </citation>
    <scope>NUCLEOTIDE SEQUENCE</scope>
</reference>
<dbReference type="Pfam" id="PF00646">
    <property type="entry name" value="F-box"/>
    <property type="match status" value="1"/>
</dbReference>
<dbReference type="InterPro" id="IPR036047">
    <property type="entry name" value="F-box-like_dom_sf"/>
</dbReference>
<dbReference type="InterPro" id="IPR001810">
    <property type="entry name" value="F-box_dom"/>
</dbReference>
<feature type="domain" description="F-box" evidence="2">
    <location>
        <begin position="40"/>
        <end position="77"/>
    </location>
</feature>
<evidence type="ECO:0000313" key="4">
    <source>
        <dbReference type="Proteomes" id="UP000604825"/>
    </source>
</evidence>
<evidence type="ECO:0000313" key="3">
    <source>
        <dbReference type="EMBL" id="CAD6335745.1"/>
    </source>
</evidence>
<proteinExistence type="predicted"/>
<name>A0A811S0A8_9POAL</name>
<keyword evidence="4" id="KW-1185">Reference proteome</keyword>
<feature type="region of interest" description="Disordered" evidence="1">
    <location>
        <begin position="1"/>
        <end position="24"/>
    </location>
</feature>
<accession>A0A811S0A8</accession>
<evidence type="ECO:0000256" key="1">
    <source>
        <dbReference type="SAM" id="MobiDB-lite"/>
    </source>
</evidence>
<dbReference type="EMBL" id="CAJGYO010000018">
    <property type="protein sequence ID" value="CAD6335745.1"/>
    <property type="molecule type" value="Genomic_DNA"/>
</dbReference>
<protein>
    <recommendedName>
        <fullName evidence="2">F-box domain-containing protein</fullName>
    </recommendedName>
</protein>
<organism evidence="3 4">
    <name type="scientific">Miscanthus lutarioriparius</name>
    <dbReference type="NCBI Taxonomy" id="422564"/>
    <lineage>
        <taxon>Eukaryota</taxon>
        <taxon>Viridiplantae</taxon>
        <taxon>Streptophyta</taxon>
        <taxon>Embryophyta</taxon>
        <taxon>Tracheophyta</taxon>
        <taxon>Spermatophyta</taxon>
        <taxon>Magnoliopsida</taxon>
        <taxon>Liliopsida</taxon>
        <taxon>Poales</taxon>
        <taxon>Poaceae</taxon>
        <taxon>PACMAD clade</taxon>
        <taxon>Panicoideae</taxon>
        <taxon>Andropogonodae</taxon>
        <taxon>Andropogoneae</taxon>
        <taxon>Saccharinae</taxon>
        <taxon>Miscanthus</taxon>
    </lineage>
</organism>
<gene>
    <name evidence="3" type="ORF">NCGR_LOCUS59843</name>
</gene>
<dbReference type="SUPFAM" id="SSF81383">
    <property type="entry name" value="F-box domain"/>
    <property type="match status" value="1"/>
</dbReference>
<dbReference type="OrthoDB" id="677679at2759"/>
<evidence type="ECO:0000259" key="2">
    <source>
        <dbReference type="Pfam" id="PF00646"/>
    </source>
</evidence>
<sequence length="140" mass="15982">MALESAGGGVGGAKRRRVDEQGRQRMQVVAGPESAPVVRLSELPEDLRRRILTRLPLKDAIRSGALAQGWCDLWKSRWAEPTSCRDIHLLPADNPRKVLTSLESVPRRRLDRFSFISDNEMLRPPQLKRFLARVHRQVPR</sequence>
<comment type="caution">
    <text evidence="3">The sequence shown here is derived from an EMBL/GenBank/DDBJ whole genome shotgun (WGS) entry which is preliminary data.</text>
</comment>
<dbReference type="AlphaFoldDB" id="A0A811S0A8"/>